<feature type="domain" description="Flavin reductase like" evidence="5">
    <location>
        <begin position="31"/>
        <end position="162"/>
    </location>
</feature>
<evidence type="ECO:0000256" key="2">
    <source>
        <dbReference type="ARBA" id="ARBA00022630"/>
    </source>
</evidence>
<dbReference type="InterPro" id="IPR002563">
    <property type="entry name" value="Flavin_Rdtase-like_dom"/>
</dbReference>
<evidence type="ECO:0000259" key="5">
    <source>
        <dbReference type="Pfam" id="PF01613"/>
    </source>
</evidence>
<organism evidence="6 7">
    <name type="scientific">Roseivirga seohaensis subsp. aquiponti</name>
    <dbReference type="NCBI Taxonomy" id="1566026"/>
    <lineage>
        <taxon>Bacteria</taxon>
        <taxon>Pseudomonadati</taxon>
        <taxon>Bacteroidota</taxon>
        <taxon>Cytophagia</taxon>
        <taxon>Cytophagales</taxon>
        <taxon>Roseivirgaceae</taxon>
        <taxon>Roseivirga</taxon>
    </lineage>
</organism>
<evidence type="ECO:0000256" key="1">
    <source>
        <dbReference type="ARBA" id="ARBA00001917"/>
    </source>
</evidence>
<dbReference type="Proteomes" id="UP000036908">
    <property type="component" value="Unassembled WGS sequence"/>
</dbReference>
<dbReference type="GO" id="GO:0010181">
    <property type="term" value="F:FMN binding"/>
    <property type="evidence" value="ECO:0007669"/>
    <property type="project" value="InterPro"/>
</dbReference>
<evidence type="ECO:0000313" key="7">
    <source>
        <dbReference type="Proteomes" id="UP000036908"/>
    </source>
</evidence>
<protein>
    <submittedName>
        <fullName evidence="6">Flavin oxidoreductase</fullName>
    </submittedName>
</protein>
<keyword evidence="2" id="KW-0285">Flavoprotein</keyword>
<name>A0A0L8AMD8_9BACT</name>
<keyword evidence="3" id="KW-0288">FMN</keyword>
<gene>
    <name evidence="6" type="ORF">OB69_05855</name>
</gene>
<dbReference type="InterPro" id="IPR012349">
    <property type="entry name" value="Split_barrel_FMN-bd"/>
</dbReference>
<dbReference type="RefSeq" id="WP_053222772.1">
    <property type="nucleotide sequence ID" value="NZ_JSVA01000007.1"/>
</dbReference>
<evidence type="ECO:0000256" key="3">
    <source>
        <dbReference type="ARBA" id="ARBA00022643"/>
    </source>
</evidence>
<dbReference type="Pfam" id="PF01613">
    <property type="entry name" value="Flavin_Reduct"/>
    <property type="match status" value="1"/>
</dbReference>
<evidence type="ECO:0000313" key="6">
    <source>
        <dbReference type="EMBL" id="KOF03416.1"/>
    </source>
</evidence>
<evidence type="ECO:0000256" key="4">
    <source>
        <dbReference type="ARBA" id="ARBA00038054"/>
    </source>
</evidence>
<reference evidence="7" key="1">
    <citation type="submission" date="2014-11" db="EMBL/GenBank/DDBJ databases">
        <title>Genome sequencing of Roseivirga sp. D-25.</title>
        <authorList>
            <person name="Selvaratnam C."/>
            <person name="Thevarajoo S."/>
            <person name="Goh K.M."/>
            <person name="Eee R."/>
            <person name="Chan K.-G."/>
            <person name="Chong C.S."/>
        </authorList>
    </citation>
    <scope>NUCLEOTIDE SEQUENCE [LARGE SCALE GENOMIC DNA]</scope>
    <source>
        <strain evidence="7">D-25</strain>
    </source>
</reference>
<accession>A0A0L8AMD8</accession>
<proteinExistence type="inferred from homology"/>
<dbReference type="SUPFAM" id="SSF50475">
    <property type="entry name" value="FMN-binding split barrel"/>
    <property type="match status" value="1"/>
</dbReference>
<dbReference type="PANTHER" id="PTHR33798">
    <property type="entry name" value="FLAVOPROTEIN OXYGENASE"/>
    <property type="match status" value="1"/>
</dbReference>
<dbReference type="AlphaFoldDB" id="A0A0L8AMD8"/>
<dbReference type="GO" id="GO:0016646">
    <property type="term" value="F:oxidoreductase activity, acting on the CH-NH group of donors, NAD or NADP as acceptor"/>
    <property type="evidence" value="ECO:0007669"/>
    <property type="project" value="UniProtKB-ARBA"/>
</dbReference>
<dbReference type="PATRIC" id="fig|1566026.4.peg.2995"/>
<comment type="caution">
    <text evidence="6">The sequence shown here is derived from an EMBL/GenBank/DDBJ whole genome shotgun (WGS) entry which is preliminary data.</text>
</comment>
<keyword evidence="7" id="KW-1185">Reference proteome</keyword>
<sequence>MQLSSSDILKLEQRFRTNLINCLSGFKTPHLIGTKSKSGITNLGLFTQVMHVGANPPLMGVLFRPHSVPRHTLENILETKEFTINLVHKAMMEQAHWTSARWEKSEFEATGLTEYYSSNHFAPFVAESKIKIGLEFKEQHLITANKTILVIGEIKELIIEEELITSDGFLNIEAANTLAMTGLDSYHDTNGINRLSYAKPDIPPKRLD</sequence>
<dbReference type="EMBL" id="JSVA01000007">
    <property type="protein sequence ID" value="KOF03416.1"/>
    <property type="molecule type" value="Genomic_DNA"/>
</dbReference>
<dbReference type="OrthoDB" id="5293996at2"/>
<comment type="cofactor">
    <cofactor evidence="1">
        <name>FMN</name>
        <dbReference type="ChEBI" id="CHEBI:58210"/>
    </cofactor>
</comment>
<dbReference type="Gene3D" id="2.30.110.10">
    <property type="entry name" value="Electron Transport, Fmn-binding Protein, Chain A"/>
    <property type="match status" value="1"/>
</dbReference>
<dbReference type="PANTHER" id="PTHR33798:SF5">
    <property type="entry name" value="FLAVIN REDUCTASE LIKE DOMAIN-CONTAINING PROTEIN"/>
    <property type="match status" value="1"/>
</dbReference>
<comment type="similarity">
    <text evidence="4">Belongs to the flavoredoxin family.</text>
</comment>